<dbReference type="NCBIfam" id="NF000843">
    <property type="entry name" value="PRK00071.2-2"/>
    <property type="match status" value="1"/>
</dbReference>
<dbReference type="EMBL" id="JAPDNT010000041">
    <property type="protein sequence ID" value="MCW3477565.1"/>
    <property type="molecule type" value="Genomic_DNA"/>
</dbReference>
<evidence type="ECO:0000256" key="7">
    <source>
        <dbReference type="ARBA" id="ARBA00022741"/>
    </source>
</evidence>
<evidence type="ECO:0000256" key="11">
    <source>
        <dbReference type="HAMAP-Rule" id="MF_00244"/>
    </source>
</evidence>
<protein>
    <recommendedName>
        <fullName evidence="11">Probable nicotinate-nucleotide adenylyltransferase</fullName>
        <ecNumber evidence="11">2.7.7.18</ecNumber>
    </recommendedName>
    <alternativeName>
        <fullName evidence="11">Deamido-NAD(+) diphosphorylase</fullName>
    </alternativeName>
    <alternativeName>
        <fullName evidence="11">Deamido-NAD(+) pyrophosphorylase</fullName>
    </alternativeName>
    <alternativeName>
        <fullName evidence="11">Nicotinate mononucleotide adenylyltransferase</fullName>
        <shortName evidence="11">NaMN adenylyltransferase</shortName>
    </alternativeName>
</protein>
<dbReference type="GO" id="GO:0005524">
    <property type="term" value="F:ATP binding"/>
    <property type="evidence" value="ECO:0007669"/>
    <property type="project" value="UniProtKB-KW"/>
</dbReference>
<comment type="function">
    <text evidence="1 11">Catalyzes the reversible adenylation of nicotinate mononucleotide (NaMN) to nicotinic acid adenine dinucleotide (NaAD).</text>
</comment>
<dbReference type="AlphaFoldDB" id="A0AA41YWB4"/>
<keyword evidence="5 11" id="KW-0808">Transferase</keyword>
<comment type="pathway">
    <text evidence="2 11">Cofactor biosynthesis; NAD(+) biosynthesis; deamido-NAD(+) from nicotinate D-ribonucleotide: step 1/1.</text>
</comment>
<keyword evidence="8 11" id="KW-0067">ATP-binding</keyword>
<comment type="catalytic activity">
    <reaction evidence="10 11">
        <text>nicotinate beta-D-ribonucleotide + ATP + H(+) = deamido-NAD(+) + diphosphate</text>
        <dbReference type="Rhea" id="RHEA:22860"/>
        <dbReference type="ChEBI" id="CHEBI:15378"/>
        <dbReference type="ChEBI" id="CHEBI:30616"/>
        <dbReference type="ChEBI" id="CHEBI:33019"/>
        <dbReference type="ChEBI" id="CHEBI:57502"/>
        <dbReference type="ChEBI" id="CHEBI:58437"/>
        <dbReference type="EC" id="2.7.7.18"/>
    </reaction>
</comment>
<keyword evidence="7 11" id="KW-0547">Nucleotide-binding</keyword>
<dbReference type="InterPro" id="IPR005248">
    <property type="entry name" value="NadD/NMNAT"/>
</dbReference>
<keyword evidence="14" id="KW-1185">Reference proteome</keyword>
<evidence type="ECO:0000256" key="1">
    <source>
        <dbReference type="ARBA" id="ARBA00002324"/>
    </source>
</evidence>
<evidence type="ECO:0000256" key="4">
    <source>
        <dbReference type="ARBA" id="ARBA00022642"/>
    </source>
</evidence>
<dbReference type="HAMAP" id="MF_00244">
    <property type="entry name" value="NaMN_adenylyltr"/>
    <property type="match status" value="1"/>
</dbReference>
<sequence length="199" mass="21910">MIPRFGSRRRGWIGLLGGSFNPAHEGHAHVARLARRRLRLDQVWLLVSPGNPLKPTRGMAPFAERLASARAIADGRRIVATGIEAQLGTRYTADTLRELRRRFPRLRFVWLMGADNLAQLPRWHHWRAIAADAAFAVMPRPTYNHRALAGLAARRLRGARHPAHTAPALAGMDPPAWVFLPAPQNTASATAIRAAASGV</sequence>
<organism evidence="13 14">
    <name type="scientific">Limobrevibacterium gyesilva</name>
    <dbReference type="NCBI Taxonomy" id="2991712"/>
    <lineage>
        <taxon>Bacteria</taxon>
        <taxon>Pseudomonadati</taxon>
        <taxon>Pseudomonadota</taxon>
        <taxon>Alphaproteobacteria</taxon>
        <taxon>Acetobacterales</taxon>
        <taxon>Acetobacteraceae</taxon>
        <taxon>Limobrevibacterium</taxon>
    </lineage>
</organism>
<keyword evidence="9 11" id="KW-0520">NAD</keyword>
<dbReference type="SUPFAM" id="SSF52374">
    <property type="entry name" value="Nucleotidylyl transferase"/>
    <property type="match status" value="1"/>
</dbReference>
<keyword evidence="6 11" id="KW-0548">Nucleotidyltransferase</keyword>
<comment type="caution">
    <text evidence="13">The sequence shown here is derived from an EMBL/GenBank/DDBJ whole genome shotgun (WGS) entry which is preliminary data.</text>
</comment>
<proteinExistence type="inferred from homology"/>
<evidence type="ECO:0000259" key="12">
    <source>
        <dbReference type="Pfam" id="PF01467"/>
    </source>
</evidence>
<evidence type="ECO:0000256" key="2">
    <source>
        <dbReference type="ARBA" id="ARBA00005019"/>
    </source>
</evidence>
<name>A0AA41YWB4_9PROT</name>
<dbReference type="InterPro" id="IPR004821">
    <property type="entry name" value="Cyt_trans-like"/>
</dbReference>
<reference evidence="13" key="2">
    <citation type="submission" date="2022-10" db="EMBL/GenBank/DDBJ databases">
        <authorList>
            <person name="Trinh H.N."/>
        </authorList>
    </citation>
    <scope>NUCLEOTIDE SEQUENCE</scope>
    <source>
        <strain evidence="13">RN2-1</strain>
    </source>
</reference>
<evidence type="ECO:0000313" key="14">
    <source>
        <dbReference type="Proteomes" id="UP001165679"/>
    </source>
</evidence>
<dbReference type="NCBIfam" id="TIGR00482">
    <property type="entry name" value="nicotinate (nicotinamide) nucleotide adenylyltransferase"/>
    <property type="match status" value="1"/>
</dbReference>
<dbReference type="PANTHER" id="PTHR39321:SF3">
    <property type="entry name" value="PHOSPHOPANTETHEINE ADENYLYLTRANSFERASE"/>
    <property type="match status" value="1"/>
</dbReference>
<dbReference type="Pfam" id="PF01467">
    <property type="entry name" value="CTP_transf_like"/>
    <property type="match status" value="1"/>
</dbReference>
<dbReference type="EC" id="2.7.7.18" evidence="11"/>
<comment type="similarity">
    <text evidence="3 11">Belongs to the NadD family.</text>
</comment>
<evidence type="ECO:0000256" key="6">
    <source>
        <dbReference type="ARBA" id="ARBA00022695"/>
    </source>
</evidence>
<feature type="domain" description="Cytidyltransferase-like" evidence="12">
    <location>
        <begin position="15"/>
        <end position="194"/>
    </location>
</feature>
<reference evidence="13" key="1">
    <citation type="submission" date="2022-09" db="EMBL/GenBank/DDBJ databases">
        <title>Rhodovastum sp. nov. RN2-1 isolated from soil in Seongnam, South Korea.</title>
        <authorList>
            <person name="Le N.T."/>
        </authorList>
    </citation>
    <scope>NUCLEOTIDE SEQUENCE</scope>
    <source>
        <strain evidence="13">RN2-1</strain>
    </source>
</reference>
<evidence type="ECO:0000313" key="13">
    <source>
        <dbReference type="EMBL" id="MCW3477565.1"/>
    </source>
</evidence>
<gene>
    <name evidence="11" type="primary">nadD</name>
    <name evidence="13" type="ORF">OL599_23685</name>
</gene>
<evidence type="ECO:0000256" key="5">
    <source>
        <dbReference type="ARBA" id="ARBA00022679"/>
    </source>
</evidence>
<evidence type="ECO:0000256" key="8">
    <source>
        <dbReference type="ARBA" id="ARBA00022840"/>
    </source>
</evidence>
<accession>A0AA41YWB4</accession>
<dbReference type="InterPro" id="IPR014729">
    <property type="entry name" value="Rossmann-like_a/b/a_fold"/>
</dbReference>
<keyword evidence="4 11" id="KW-0662">Pyridine nucleotide biosynthesis</keyword>
<dbReference type="GO" id="GO:0009435">
    <property type="term" value="P:NAD+ biosynthetic process"/>
    <property type="evidence" value="ECO:0007669"/>
    <property type="project" value="UniProtKB-UniRule"/>
</dbReference>
<dbReference type="Proteomes" id="UP001165679">
    <property type="component" value="Unassembled WGS sequence"/>
</dbReference>
<evidence type="ECO:0000256" key="10">
    <source>
        <dbReference type="ARBA" id="ARBA00048721"/>
    </source>
</evidence>
<evidence type="ECO:0000256" key="3">
    <source>
        <dbReference type="ARBA" id="ARBA00009014"/>
    </source>
</evidence>
<dbReference type="Gene3D" id="3.40.50.620">
    <property type="entry name" value="HUPs"/>
    <property type="match status" value="1"/>
</dbReference>
<dbReference type="GO" id="GO:0004515">
    <property type="term" value="F:nicotinate-nucleotide adenylyltransferase activity"/>
    <property type="evidence" value="ECO:0007669"/>
    <property type="project" value="UniProtKB-UniRule"/>
</dbReference>
<evidence type="ECO:0000256" key="9">
    <source>
        <dbReference type="ARBA" id="ARBA00023027"/>
    </source>
</evidence>
<dbReference type="PANTHER" id="PTHR39321">
    <property type="entry name" value="NICOTINATE-NUCLEOTIDE ADENYLYLTRANSFERASE-RELATED"/>
    <property type="match status" value="1"/>
</dbReference>